<accession>A0AAU6TTZ7</accession>
<evidence type="ECO:0000256" key="3">
    <source>
        <dbReference type="ARBA" id="ARBA00022475"/>
    </source>
</evidence>
<dbReference type="PANTHER" id="PTHR30353">
    <property type="entry name" value="INNER MEMBRANE PROTEIN DEDA-RELATED"/>
    <property type="match status" value="1"/>
</dbReference>
<proteinExistence type="inferred from homology"/>
<keyword evidence="6 7" id="KW-0472">Membrane</keyword>
<dbReference type="InterPro" id="IPR032816">
    <property type="entry name" value="VTT_dom"/>
</dbReference>
<evidence type="ECO:0000259" key="8">
    <source>
        <dbReference type="Pfam" id="PF09335"/>
    </source>
</evidence>
<dbReference type="EMBL" id="CP095362">
    <property type="protein sequence ID" value="XAG65239.1"/>
    <property type="molecule type" value="Genomic_DNA"/>
</dbReference>
<evidence type="ECO:0000256" key="5">
    <source>
        <dbReference type="ARBA" id="ARBA00022989"/>
    </source>
</evidence>
<keyword evidence="5 7" id="KW-1133">Transmembrane helix</keyword>
<gene>
    <name evidence="9" type="ORF">MRM81_17590</name>
</gene>
<dbReference type="PANTHER" id="PTHR30353:SF15">
    <property type="entry name" value="INNER MEMBRANE PROTEIN YABI"/>
    <property type="match status" value="1"/>
</dbReference>
<dbReference type="Pfam" id="PF09335">
    <property type="entry name" value="VTT_dom"/>
    <property type="match status" value="1"/>
</dbReference>
<comment type="subcellular location">
    <subcellularLocation>
        <location evidence="1 7">Cell membrane</location>
        <topology evidence="1 7">Multi-pass membrane protein</topology>
    </subcellularLocation>
</comment>
<comment type="similarity">
    <text evidence="2 7">Belongs to the DedA family.</text>
</comment>
<evidence type="ECO:0000256" key="6">
    <source>
        <dbReference type="ARBA" id="ARBA00023136"/>
    </source>
</evidence>
<sequence>MDWITHHLAVLHDHPLWLLAILFVIALSKSTIILSSALPPASVMLMTVVTLAFPVVPVVIIWLVITLGAACGSMISYYLGRLIITRNYFPGLMAKYKTALGKAQARLQTSGLLILFTSRFIAVLRYLIPMAAGLLRFTQTRVLATCLLSAGVWTALYMLIAKGISIISLIYLNM</sequence>
<evidence type="ECO:0000256" key="1">
    <source>
        <dbReference type="ARBA" id="ARBA00004651"/>
    </source>
</evidence>
<evidence type="ECO:0000256" key="7">
    <source>
        <dbReference type="RuleBase" id="RU367016"/>
    </source>
</evidence>
<feature type="transmembrane region" description="Helical" evidence="7">
    <location>
        <begin position="148"/>
        <end position="172"/>
    </location>
</feature>
<keyword evidence="3 7" id="KW-1003">Cell membrane</keyword>
<evidence type="ECO:0000256" key="4">
    <source>
        <dbReference type="ARBA" id="ARBA00022692"/>
    </source>
</evidence>
<keyword evidence="4 7" id="KW-0812">Transmembrane</keyword>
<name>A0AAU6TTZ7_UNCXX</name>
<feature type="transmembrane region" description="Helical" evidence="7">
    <location>
        <begin position="105"/>
        <end position="128"/>
    </location>
</feature>
<protein>
    <submittedName>
        <fullName evidence="9">VTT domain-containing protein</fullName>
    </submittedName>
</protein>
<organism evidence="9">
    <name type="scientific">bacterium 19GA11TI05</name>
    <dbReference type="NCBI Taxonomy" id="2920688"/>
    <lineage>
        <taxon>Bacteria</taxon>
    </lineage>
</organism>
<feature type="transmembrane region" description="Helical" evidence="7">
    <location>
        <begin position="58"/>
        <end position="84"/>
    </location>
</feature>
<feature type="domain" description="VTT" evidence="8">
    <location>
        <begin position="40"/>
        <end position="160"/>
    </location>
</feature>
<dbReference type="InterPro" id="IPR032818">
    <property type="entry name" value="DedA-like"/>
</dbReference>
<evidence type="ECO:0000313" key="9">
    <source>
        <dbReference type="EMBL" id="XAG65239.1"/>
    </source>
</evidence>
<dbReference type="AlphaFoldDB" id="A0AAU6TTZ7"/>
<reference evidence="9" key="1">
    <citation type="submission" date="2022-03" db="EMBL/GenBank/DDBJ databases">
        <title>Sea Food Isolates.</title>
        <authorList>
            <person name="Li c."/>
        </authorList>
    </citation>
    <scope>NUCLEOTIDE SEQUENCE</scope>
    <source>
        <strain evidence="9">19GA11TI05</strain>
    </source>
</reference>
<feature type="transmembrane region" description="Helical" evidence="7">
    <location>
        <begin position="16"/>
        <end position="38"/>
    </location>
</feature>
<dbReference type="GO" id="GO:0005886">
    <property type="term" value="C:plasma membrane"/>
    <property type="evidence" value="ECO:0007669"/>
    <property type="project" value="UniProtKB-SubCell"/>
</dbReference>
<evidence type="ECO:0000256" key="2">
    <source>
        <dbReference type="ARBA" id="ARBA00010792"/>
    </source>
</evidence>